<evidence type="ECO:0000313" key="1">
    <source>
        <dbReference type="EMBL" id="KAK9199064.1"/>
    </source>
</evidence>
<keyword evidence="2" id="KW-1185">Reference proteome</keyword>
<dbReference type="EMBL" id="JBCGBO010000005">
    <property type="protein sequence ID" value="KAK9199064.1"/>
    <property type="molecule type" value="Genomic_DNA"/>
</dbReference>
<sequence length="77" mass="8861">MKVLIGVQRKRHSHSLTEIQIGTLQRVSCRRDVESNHFMSKVYKGTMYFGLQVFGKILSPGDFEMLDYDLKTPTALL</sequence>
<dbReference type="AlphaFoldDB" id="A0AAP0M6J6"/>
<organism evidence="1 2">
    <name type="scientific">Citrus x changshan-huyou</name>
    <dbReference type="NCBI Taxonomy" id="2935761"/>
    <lineage>
        <taxon>Eukaryota</taxon>
        <taxon>Viridiplantae</taxon>
        <taxon>Streptophyta</taxon>
        <taxon>Embryophyta</taxon>
        <taxon>Tracheophyta</taxon>
        <taxon>Spermatophyta</taxon>
        <taxon>Magnoliopsida</taxon>
        <taxon>eudicotyledons</taxon>
        <taxon>Gunneridae</taxon>
        <taxon>Pentapetalae</taxon>
        <taxon>rosids</taxon>
        <taxon>malvids</taxon>
        <taxon>Sapindales</taxon>
        <taxon>Rutaceae</taxon>
        <taxon>Aurantioideae</taxon>
        <taxon>Citrus</taxon>
    </lineage>
</organism>
<proteinExistence type="predicted"/>
<reference evidence="1 2" key="1">
    <citation type="submission" date="2024-05" db="EMBL/GenBank/DDBJ databases">
        <title>Haplotype-resolved chromosome-level genome assembly of Huyou (Citrus changshanensis).</title>
        <authorList>
            <person name="Miao C."/>
            <person name="Chen W."/>
            <person name="Wu Y."/>
            <person name="Wang L."/>
            <person name="Zhao S."/>
            <person name="Grierson D."/>
            <person name="Xu C."/>
            <person name="Chen K."/>
        </authorList>
    </citation>
    <scope>NUCLEOTIDE SEQUENCE [LARGE SCALE GENOMIC DNA]</scope>
    <source>
        <strain evidence="1">01-14</strain>
        <tissue evidence="1">Leaf</tissue>
    </source>
</reference>
<name>A0AAP0M6J6_9ROSI</name>
<accession>A0AAP0M6J6</accession>
<evidence type="ECO:0000313" key="2">
    <source>
        <dbReference type="Proteomes" id="UP001428341"/>
    </source>
</evidence>
<protein>
    <submittedName>
        <fullName evidence="1">Uncharacterized protein</fullName>
    </submittedName>
</protein>
<dbReference type="Proteomes" id="UP001428341">
    <property type="component" value="Unassembled WGS sequence"/>
</dbReference>
<gene>
    <name evidence="1" type="ORF">WN944_014251</name>
</gene>
<comment type="caution">
    <text evidence="1">The sequence shown here is derived from an EMBL/GenBank/DDBJ whole genome shotgun (WGS) entry which is preliminary data.</text>
</comment>